<dbReference type="Gene3D" id="2.170.140.10">
    <property type="entry name" value="Chitin binding domain"/>
    <property type="match status" value="1"/>
</dbReference>
<dbReference type="Pfam" id="PF01607">
    <property type="entry name" value="CBM_14"/>
    <property type="match status" value="1"/>
</dbReference>
<dbReference type="GO" id="GO:0005576">
    <property type="term" value="C:extracellular region"/>
    <property type="evidence" value="ECO:0007669"/>
    <property type="project" value="InterPro"/>
</dbReference>
<evidence type="ECO:0000256" key="1">
    <source>
        <dbReference type="SAM" id="SignalP"/>
    </source>
</evidence>
<dbReference type="InterPro" id="IPR002557">
    <property type="entry name" value="Chitin-bd_dom"/>
</dbReference>
<dbReference type="OrthoDB" id="6774271at2759"/>
<dbReference type="Proteomes" id="UP000410492">
    <property type="component" value="Unassembled WGS sequence"/>
</dbReference>
<sequence>MSGKIILFLVLHNIISAVSENCQQSSSEQLVIQPDTRNCSQFKVCTADGFVTQHCPGQTVFNPQLKVCDHPENVDLPEDYCEYDDILYLKPHFCDCRKYVICEPGKPPQVIVCPLGRRFRYFRKHFVLYKLGHNFCTEGRCN</sequence>
<accession>A0A653CYX0</accession>
<gene>
    <name evidence="3" type="ORF">CALMAC_LOCUS13030</name>
</gene>
<evidence type="ECO:0000313" key="3">
    <source>
        <dbReference type="EMBL" id="VEN53121.1"/>
    </source>
</evidence>
<protein>
    <recommendedName>
        <fullName evidence="2">Chitin-binding type-2 domain-containing protein</fullName>
    </recommendedName>
</protein>
<evidence type="ECO:0000259" key="2">
    <source>
        <dbReference type="PROSITE" id="PS50940"/>
    </source>
</evidence>
<dbReference type="EMBL" id="CAACVG010009390">
    <property type="protein sequence ID" value="VEN53121.1"/>
    <property type="molecule type" value="Genomic_DNA"/>
</dbReference>
<proteinExistence type="predicted"/>
<organism evidence="3 4">
    <name type="scientific">Callosobruchus maculatus</name>
    <name type="common">Southern cowpea weevil</name>
    <name type="synonym">Pulse bruchid</name>
    <dbReference type="NCBI Taxonomy" id="64391"/>
    <lineage>
        <taxon>Eukaryota</taxon>
        <taxon>Metazoa</taxon>
        <taxon>Ecdysozoa</taxon>
        <taxon>Arthropoda</taxon>
        <taxon>Hexapoda</taxon>
        <taxon>Insecta</taxon>
        <taxon>Pterygota</taxon>
        <taxon>Neoptera</taxon>
        <taxon>Endopterygota</taxon>
        <taxon>Coleoptera</taxon>
        <taxon>Polyphaga</taxon>
        <taxon>Cucujiformia</taxon>
        <taxon>Chrysomeloidea</taxon>
        <taxon>Chrysomelidae</taxon>
        <taxon>Bruchinae</taxon>
        <taxon>Bruchini</taxon>
        <taxon>Callosobruchus</taxon>
    </lineage>
</organism>
<evidence type="ECO:0000313" key="4">
    <source>
        <dbReference type="Proteomes" id="UP000410492"/>
    </source>
</evidence>
<reference evidence="3 4" key="1">
    <citation type="submission" date="2019-01" db="EMBL/GenBank/DDBJ databases">
        <authorList>
            <person name="Sayadi A."/>
        </authorList>
    </citation>
    <scope>NUCLEOTIDE SEQUENCE [LARGE SCALE GENOMIC DNA]</scope>
</reference>
<dbReference type="GO" id="GO:0008061">
    <property type="term" value="F:chitin binding"/>
    <property type="evidence" value="ECO:0007669"/>
    <property type="project" value="InterPro"/>
</dbReference>
<name>A0A653CYX0_CALMS</name>
<feature type="domain" description="Chitin-binding type-2" evidence="2">
    <location>
        <begin position="19"/>
        <end position="83"/>
    </location>
</feature>
<dbReference type="PROSITE" id="PS50940">
    <property type="entry name" value="CHIT_BIND_II"/>
    <property type="match status" value="1"/>
</dbReference>
<dbReference type="SMART" id="SM00494">
    <property type="entry name" value="ChtBD2"/>
    <property type="match status" value="1"/>
</dbReference>
<feature type="signal peptide" evidence="1">
    <location>
        <begin position="1"/>
        <end position="19"/>
    </location>
</feature>
<keyword evidence="4" id="KW-1185">Reference proteome</keyword>
<dbReference type="SUPFAM" id="SSF57625">
    <property type="entry name" value="Invertebrate chitin-binding proteins"/>
    <property type="match status" value="1"/>
</dbReference>
<feature type="chain" id="PRO_5024969906" description="Chitin-binding type-2 domain-containing protein" evidence="1">
    <location>
        <begin position="20"/>
        <end position="142"/>
    </location>
</feature>
<dbReference type="AlphaFoldDB" id="A0A653CYX0"/>
<dbReference type="InterPro" id="IPR036508">
    <property type="entry name" value="Chitin-bd_dom_sf"/>
</dbReference>
<keyword evidence="1" id="KW-0732">Signal</keyword>